<dbReference type="AlphaFoldDB" id="A0A0G4PXD5"/>
<sequence length="38" mass="4452">MDLILERYKEGSDNVIVDALRLSTYACPFLLSIWYETL</sequence>
<gene>
    <name evidence="1" type="ORF">PCAMFM013_S066g000017</name>
</gene>
<proteinExistence type="predicted"/>
<name>A0A0G4PXD5_PENC3</name>
<reference evidence="1 2" key="1">
    <citation type="journal article" date="2014" name="Nat. Commun.">
        <title>Multiple recent horizontal transfers of a large genomic region in cheese making fungi.</title>
        <authorList>
            <person name="Cheeseman K."/>
            <person name="Ropars J."/>
            <person name="Renault P."/>
            <person name="Dupont J."/>
            <person name="Gouzy J."/>
            <person name="Branca A."/>
            <person name="Abraham A.L."/>
            <person name="Ceppi M."/>
            <person name="Conseiller E."/>
            <person name="Debuchy R."/>
            <person name="Malagnac F."/>
            <person name="Goarin A."/>
            <person name="Silar P."/>
            <person name="Lacoste S."/>
            <person name="Sallet E."/>
            <person name="Bensimon A."/>
            <person name="Giraud T."/>
            <person name="Brygoo Y."/>
        </authorList>
    </citation>
    <scope>NUCLEOTIDE SEQUENCE [LARGE SCALE GENOMIC DNA]</scope>
    <source>
        <strain evidence="2">FM 013</strain>
    </source>
</reference>
<keyword evidence="2" id="KW-1185">Reference proteome</keyword>
<dbReference type="Proteomes" id="UP000053732">
    <property type="component" value="Unassembled WGS sequence"/>
</dbReference>
<evidence type="ECO:0000313" key="2">
    <source>
        <dbReference type="Proteomes" id="UP000053732"/>
    </source>
</evidence>
<accession>A0A0G4PXD5</accession>
<organism evidence="1 2">
    <name type="scientific">Penicillium camemberti (strain FM 013)</name>
    <dbReference type="NCBI Taxonomy" id="1429867"/>
    <lineage>
        <taxon>Eukaryota</taxon>
        <taxon>Fungi</taxon>
        <taxon>Dikarya</taxon>
        <taxon>Ascomycota</taxon>
        <taxon>Pezizomycotina</taxon>
        <taxon>Eurotiomycetes</taxon>
        <taxon>Eurotiomycetidae</taxon>
        <taxon>Eurotiales</taxon>
        <taxon>Aspergillaceae</taxon>
        <taxon>Penicillium</taxon>
    </lineage>
</organism>
<protein>
    <submittedName>
        <fullName evidence="1">Str. FM013</fullName>
    </submittedName>
</protein>
<evidence type="ECO:0000313" key="1">
    <source>
        <dbReference type="EMBL" id="CRL30988.1"/>
    </source>
</evidence>
<dbReference type="EMBL" id="HG793199">
    <property type="protein sequence ID" value="CRL30988.1"/>
    <property type="molecule type" value="Genomic_DNA"/>
</dbReference>